<comment type="caution">
    <text evidence="1">The sequence shown here is derived from an EMBL/GenBank/DDBJ whole genome shotgun (WGS) entry which is preliminary data.</text>
</comment>
<evidence type="ECO:0000313" key="2">
    <source>
        <dbReference type="Proteomes" id="UP000812440"/>
    </source>
</evidence>
<protein>
    <submittedName>
        <fullName evidence="1">Uncharacterized protein</fullName>
    </submittedName>
</protein>
<proteinExistence type="predicted"/>
<dbReference type="SUPFAM" id="SSF48726">
    <property type="entry name" value="Immunoglobulin"/>
    <property type="match status" value="1"/>
</dbReference>
<name>A0A8T2ICN3_9PIPI</name>
<dbReference type="OrthoDB" id="9908120at2759"/>
<accession>A0A8T2ICN3</accession>
<evidence type="ECO:0000313" key="1">
    <source>
        <dbReference type="EMBL" id="KAG8430765.1"/>
    </source>
</evidence>
<organism evidence="1 2">
    <name type="scientific">Hymenochirus boettgeri</name>
    <name type="common">Congo dwarf clawed frog</name>
    <dbReference type="NCBI Taxonomy" id="247094"/>
    <lineage>
        <taxon>Eukaryota</taxon>
        <taxon>Metazoa</taxon>
        <taxon>Chordata</taxon>
        <taxon>Craniata</taxon>
        <taxon>Vertebrata</taxon>
        <taxon>Euteleostomi</taxon>
        <taxon>Amphibia</taxon>
        <taxon>Batrachia</taxon>
        <taxon>Anura</taxon>
        <taxon>Pipoidea</taxon>
        <taxon>Pipidae</taxon>
        <taxon>Pipinae</taxon>
        <taxon>Hymenochirus</taxon>
    </lineage>
</organism>
<dbReference type="AlphaFoldDB" id="A0A8T2ICN3"/>
<dbReference type="InterPro" id="IPR036179">
    <property type="entry name" value="Ig-like_dom_sf"/>
</dbReference>
<dbReference type="Gene3D" id="2.60.40.10">
    <property type="entry name" value="Immunoglobulins"/>
    <property type="match status" value="1"/>
</dbReference>
<keyword evidence="2" id="KW-1185">Reference proteome</keyword>
<gene>
    <name evidence="1" type="ORF">GDO86_020034</name>
</gene>
<dbReference type="InterPro" id="IPR013783">
    <property type="entry name" value="Ig-like_fold"/>
</dbReference>
<dbReference type="EMBL" id="JAACNH010000651">
    <property type="protein sequence ID" value="KAG8430765.1"/>
    <property type="molecule type" value="Genomic_DNA"/>
</dbReference>
<dbReference type="Proteomes" id="UP000812440">
    <property type="component" value="Unassembled WGS sequence"/>
</dbReference>
<sequence>MKVKIQFSQAQEEICNRFTWEVKRIHSKYRKTIAIADALCNPVTIYGNYENRAQVSENGSLLLHRVKTKDSGEYFITVDDLERRKWFEHKITLQVKGPSNNQNSKKGGNSVN</sequence>
<reference evidence="1" key="1">
    <citation type="thesis" date="2020" institute="ProQuest LLC" country="789 East Eisenhower Parkway, Ann Arbor, MI, USA">
        <title>Comparative Genomics and Chromosome Evolution.</title>
        <authorList>
            <person name="Mudd A.B."/>
        </authorList>
    </citation>
    <scope>NUCLEOTIDE SEQUENCE</scope>
    <source>
        <strain evidence="1">Female2</strain>
        <tissue evidence="1">Blood</tissue>
    </source>
</reference>